<dbReference type="GO" id="GO:0005737">
    <property type="term" value="C:cytoplasm"/>
    <property type="evidence" value="ECO:0007669"/>
    <property type="project" value="TreeGrafter"/>
</dbReference>
<dbReference type="InterPro" id="IPR052621">
    <property type="entry name" value="Cell_Prolif/Cornif_Regul"/>
</dbReference>
<dbReference type="AlphaFoldDB" id="A0A8C5LNR5"/>
<evidence type="ECO:0000256" key="3">
    <source>
        <dbReference type="ARBA" id="ARBA00023038"/>
    </source>
</evidence>
<feature type="compositionally biased region" description="Basic and acidic residues" evidence="5">
    <location>
        <begin position="69"/>
        <end position="109"/>
    </location>
</feature>
<feature type="compositionally biased region" description="Polar residues" evidence="5">
    <location>
        <begin position="535"/>
        <end position="544"/>
    </location>
</feature>
<name>A0A8C5LNR5_9ANUR</name>
<proteinExistence type="predicted"/>
<dbReference type="GeneTree" id="ENSGT00530000063872"/>
<keyword evidence="8" id="KW-1185">Reference proteome</keyword>
<feature type="compositionally biased region" description="Low complexity" evidence="5">
    <location>
        <begin position="433"/>
        <end position="451"/>
    </location>
</feature>
<evidence type="ECO:0000256" key="4">
    <source>
        <dbReference type="PROSITE-ProRule" id="PRU00125"/>
    </source>
</evidence>
<dbReference type="PROSITE" id="PS50023">
    <property type="entry name" value="LIM_DOMAIN_2"/>
    <property type="match status" value="1"/>
</dbReference>
<feature type="compositionally biased region" description="Basic and acidic residues" evidence="5">
    <location>
        <begin position="218"/>
        <end position="230"/>
    </location>
</feature>
<protein>
    <submittedName>
        <fullName evidence="7">Sciellin</fullName>
    </submittedName>
</protein>
<feature type="compositionally biased region" description="Polar residues" evidence="5">
    <location>
        <begin position="169"/>
        <end position="189"/>
    </location>
</feature>
<dbReference type="Ensembl" id="ENSLLET00000001772.1">
    <property type="protein sequence ID" value="ENSLLEP00000001692.1"/>
    <property type="gene ID" value="ENSLLEG00000001004.1"/>
</dbReference>
<sequence length="673" mass="75036">MSIFSLRKSTGNESKSATLGSGSKQSAIQDANKKRTLLKDSSWIKSRPENDEEKPKDENYGKNILSRYKSQDDLDRDTENGDTKPIHNRFKSDDALDRISLKNTSERGNRSATLERFPTSENTEPESKRQPWPPGNKTTTPTEETKKQPVLPGNRTTTTTTTTEETKKQPWTSSNRNVTTTETTQSSLPGKQDGQKITIYSSDSRTSDKPRSNLIDSTRTRFEKTEEKPKPPPTPTSPVPKTDIRSPNTENKSFVMPKLSPVKVDEKSPNTENKSFVMPKLSPVKIDEKPQTNVDKPYVTPRLSPAKTEDKPSYPVKPPASQPGERRSVVERKQRSQDIDNLIDVTSTRKSSNKGDVDDLIEISSNAKNLRNRDEEFNNLIEIKKPQEKPRTQDLNNLIDVTSTGAKPNKGSQDLDDLIAITGDGNKGTARPSSSTSSSSSRNPTTTTSVTENIYDVPSRRSTTSTKVTENTYDLPGKRISTTYTSSDDPRDSTSRRSTTTTTTTTTYNTSNDTPDGTSRRTTTSYRSGGDITDSPDQSSTMNVVHTKSYTTPASDYYSYNQSLNDDGHYDRNSAYPNKYDDSVKTSSIKTVYSTADRAVIAKDMCTYCRRPLGLDAKMILKDMNISCHATCFKCEVCSGGLGGMKAGDSMWIYKQSIHCEPCYFKAKERWIM</sequence>
<dbReference type="GO" id="GO:0046872">
    <property type="term" value="F:metal ion binding"/>
    <property type="evidence" value="ECO:0007669"/>
    <property type="project" value="UniProtKB-KW"/>
</dbReference>
<evidence type="ECO:0000313" key="7">
    <source>
        <dbReference type="Ensembl" id="ENSLLEP00000001692.1"/>
    </source>
</evidence>
<accession>A0A8C5LNR5</accession>
<evidence type="ECO:0000259" key="6">
    <source>
        <dbReference type="PROSITE" id="PS50023"/>
    </source>
</evidence>
<feature type="compositionally biased region" description="Polar residues" evidence="5">
    <location>
        <begin position="460"/>
        <end position="472"/>
    </location>
</feature>
<keyword evidence="2 4" id="KW-0862">Zinc</keyword>
<feature type="compositionally biased region" description="Basic and acidic residues" evidence="5">
    <location>
        <begin position="46"/>
        <end position="60"/>
    </location>
</feature>
<evidence type="ECO:0000256" key="5">
    <source>
        <dbReference type="SAM" id="MobiDB-lite"/>
    </source>
</evidence>
<evidence type="ECO:0000256" key="2">
    <source>
        <dbReference type="ARBA" id="ARBA00022833"/>
    </source>
</evidence>
<dbReference type="GO" id="GO:0008544">
    <property type="term" value="P:epidermis development"/>
    <property type="evidence" value="ECO:0007669"/>
    <property type="project" value="TreeGrafter"/>
</dbReference>
<dbReference type="PANTHER" id="PTHR15468">
    <property type="entry name" value="ZNF185"/>
    <property type="match status" value="1"/>
</dbReference>
<feature type="region of interest" description="Disordered" evidence="5">
    <location>
        <begin position="401"/>
        <end position="544"/>
    </location>
</feature>
<keyword evidence="1 4" id="KW-0479">Metal-binding</keyword>
<feature type="region of interest" description="Disordered" evidence="5">
    <location>
        <begin position="1"/>
        <end position="356"/>
    </location>
</feature>
<reference evidence="7" key="1">
    <citation type="submission" date="2025-05" db="UniProtKB">
        <authorList>
            <consortium name="Ensembl"/>
        </authorList>
    </citation>
    <scope>IDENTIFICATION</scope>
</reference>
<feature type="compositionally biased region" description="Basic and acidic residues" evidence="5">
    <location>
        <begin position="324"/>
        <end position="338"/>
    </location>
</feature>
<dbReference type="Gene3D" id="2.10.110.10">
    <property type="entry name" value="Cysteine Rich Protein"/>
    <property type="match status" value="1"/>
</dbReference>
<gene>
    <name evidence="7" type="primary">SCEL</name>
</gene>
<dbReference type="InterPro" id="IPR001781">
    <property type="entry name" value="Znf_LIM"/>
</dbReference>
<dbReference type="PANTHER" id="PTHR15468:SF7">
    <property type="entry name" value="SCIELLIN"/>
    <property type="match status" value="1"/>
</dbReference>
<keyword evidence="3 4" id="KW-0440">LIM domain</keyword>
<feature type="compositionally biased region" description="Polar residues" evidence="5">
    <location>
        <begin position="401"/>
        <end position="412"/>
    </location>
</feature>
<dbReference type="Proteomes" id="UP000694569">
    <property type="component" value="Unplaced"/>
</dbReference>
<evidence type="ECO:0000256" key="1">
    <source>
        <dbReference type="ARBA" id="ARBA00022723"/>
    </source>
</evidence>
<dbReference type="PROSITE" id="PS00478">
    <property type="entry name" value="LIM_DOMAIN_1"/>
    <property type="match status" value="1"/>
</dbReference>
<feature type="compositionally biased region" description="Low complexity" evidence="5">
    <location>
        <begin position="496"/>
        <end position="530"/>
    </location>
</feature>
<dbReference type="Ensembl" id="ENSLLET00000001697.1">
    <property type="protein sequence ID" value="ENSLLEP00000001617.1"/>
    <property type="gene ID" value="ENSLLEG00000001004.1"/>
</dbReference>
<feature type="compositionally biased region" description="Polar residues" evidence="5">
    <location>
        <begin position="7"/>
        <end position="29"/>
    </location>
</feature>
<evidence type="ECO:0000313" key="8">
    <source>
        <dbReference type="Proteomes" id="UP000694569"/>
    </source>
</evidence>
<organism evidence="7 8">
    <name type="scientific">Leptobrachium leishanense</name>
    <name type="common">Leishan spiny toad</name>
    <dbReference type="NCBI Taxonomy" id="445787"/>
    <lineage>
        <taxon>Eukaryota</taxon>
        <taxon>Metazoa</taxon>
        <taxon>Chordata</taxon>
        <taxon>Craniata</taxon>
        <taxon>Vertebrata</taxon>
        <taxon>Euteleostomi</taxon>
        <taxon>Amphibia</taxon>
        <taxon>Batrachia</taxon>
        <taxon>Anura</taxon>
        <taxon>Pelobatoidea</taxon>
        <taxon>Megophryidae</taxon>
        <taxon>Leptobrachium</taxon>
    </lineage>
</organism>
<feature type="domain" description="LIM zinc-binding" evidence="6">
    <location>
        <begin position="604"/>
        <end position="670"/>
    </location>
</feature>
<dbReference type="SMART" id="SM00132">
    <property type="entry name" value="LIM"/>
    <property type="match status" value="1"/>
</dbReference>